<dbReference type="InterPro" id="IPR036250">
    <property type="entry name" value="AcylCo_DH-like_C"/>
</dbReference>
<evidence type="ECO:0000256" key="1">
    <source>
        <dbReference type="ARBA" id="ARBA00009347"/>
    </source>
</evidence>
<protein>
    <submittedName>
        <fullName evidence="8">Acyl-CoA dehydrogenase</fullName>
    </submittedName>
</protein>
<dbReference type="SUPFAM" id="SSF47203">
    <property type="entry name" value="Acyl-CoA dehydrogenase C-terminal domain-like"/>
    <property type="match status" value="1"/>
</dbReference>
<dbReference type="RefSeq" id="WP_070981407.1">
    <property type="nucleotide sequence ID" value="NZ_CP017707.1"/>
</dbReference>
<evidence type="ECO:0000313" key="8">
    <source>
        <dbReference type="EMBL" id="AOZ52438.1"/>
    </source>
</evidence>
<reference evidence="8 9" key="1">
    <citation type="submission" date="2016-10" db="EMBL/GenBank/DDBJ databases">
        <title>Chromobacterium muskegensis sp. nov., an insecticidal bacterium isolated from Sphagnum bogs.</title>
        <authorList>
            <person name="Sparks M.E."/>
            <person name="Blackburn M.B."/>
            <person name="Gundersen-Rindal D.E."/>
            <person name="Mitchell A."/>
            <person name="Farrar R."/>
            <person name="Kuhar D."/>
        </authorList>
    </citation>
    <scope>NUCLEOTIDE SEQUENCE [LARGE SCALE GENOMIC DNA]</scope>
    <source>
        <strain evidence="8 9">21-1</strain>
    </source>
</reference>
<keyword evidence="4" id="KW-0560">Oxidoreductase</keyword>
<gene>
    <name evidence="8" type="ORF">BKX93_22120</name>
</gene>
<sequence>MSAYKVSLRELRFFLWEQNQAARRFLSRPPFDNRDRGHYDLLLEKARDFALELGRAYQASDRQECRLLDNGEVEIPREFHPLWQRYKQEWVPVLGNGGDVHRPALPPIVRQAIQEMFMGANPAFMTYGGFNLPAIKLFRLHGTPEQKAVYLDKLQRHEWDACFCATEAQAGSDLTAVKTLAEPLPQEGVYAVTGEKVFISAGMHSLTDNTVYFVLGRLGNAGGSSYSLSCLLVPRFWPNPETGELEENFVECAELPVKMGLKGCANTRLVFGRQGVTRGALLGGRKNAGLLQLIPLMNQARISTAVIGLGLASSAYLHSVEFAAKRLQGRAIERTSDSGAPSLPIAEHGDVQRMLLEMKARVEGCRGLLGKLTAASTEAFALEAEAAPDEMKVEKQRKLVQLLTPVCKAFVSDQAWRICELAIQVHGGIGYTDAYPVEQNARDVKILSIWEGTNYIQAQDLVRDKLGFGRNSRLIKYLREELDAFLENADASAEQAPLSRQLDEAMAVVEAALERIGEAVRDGRMQESSQFYTRFLEMLGYTVSGWTLLEGAHLAARALERELPQTEAAFYRGKLKTARYFFANILPTVHLHGRIIADLPAAAVAVAIDELAQEDSHDADRRHAAV</sequence>
<dbReference type="SUPFAM" id="SSF56645">
    <property type="entry name" value="Acyl-CoA dehydrogenase NM domain-like"/>
    <property type="match status" value="1"/>
</dbReference>
<dbReference type="InterPro" id="IPR025878">
    <property type="entry name" value="Acyl-CoA_dh-like_C_dom"/>
</dbReference>
<dbReference type="Pfam" id="PF00441">
    <property type="entry name" value="Acyl-CoA_dh_1"/>
    <property type="match status" value="1"/>
</dbReference>
<feature type="domain" description="Acyl-CoA oxidase/dehydrogenase middle" evidence="6">
    <location>
        <begin position="162"/>
        <end position="271"/>
    </location>
</feature>
<evidence type="ECO:0000256" key="3">
    <source>
        <dbReference type="ARBA" id="ARBA00022827"/>
    </source>
</evidence>
<dbReference type="InterPro" id="IPR006091">
    <property type="entry name" value="Acyl-CoA_Oxase/DH_mid-dom"/>
</dbReference>
<dbReference type="Pfam" id="PF02770">
    <property type="entry name" value="Acyl-CoA_dh_M"/>
    <property type="match status" value="1"/>
</dbReference>
<evidence type="ECO:0000313" key="9">
    <source>
        <dbReference type="Proteomes" id="UP000178776"/>
    </source>
</evidence>
<keyword evidence="3 4" id="KW-0274">FAD</keyword>
<evidence type="ECO:0000259" key="6">
    <source>
        <dbReference type="Pfam" id="PF02770"/>
    </source>
</evidence>
<evidence type="ECO:0000259" key="7">
    <source>
        <dbReference type="Pfam" id="PF12806"/>
    </source>
</evidence>
<dbReference type="PANTHER" id="PTHR42803:SF3">
    <property type="entry name" value="ACYL-COA DEHYDROGENASE-RELATED"/>
    <property type="match status" value="1"/>
</dbReference>
<dbReference type="InterPro" id="IPR009100">
    <property type="entry name" value="AcylCoA_DH/oxidase_NM_dom_sf"/>
</dbReference>
<dbReference type="Gene3D" id="1.20.140.10">
    <property type="entry name" value="Butyryl-CoA Dehydrogenase, subunit A, domain 3"/>
    <property type="match status" value="1"/>
</dbReference>
<comment type="cofactor">
    <cofactor evidence="4">
        <name>FAD</name>
        <dbReference type="ChEBI" id="CHEBI:57692"/>
    </cofactor>
</comment>
<keyword evidence="2 4" id="KW-0285">Flavoprotein</keyword>
<dbReference type="GeneID" id="68843898"/>
<dbReference type="PANTHER" id="PTHR42803">
    <property type="entry name" value="ACYL-COA DEHYDROGENASE"/>
    <property type="match status" value="1"/>
</dbReference>
<dbReference type="KEGG" id="cvc:BKX93_22120"/>
<evidence type="ECO:0000256" key="4">
    <source>
        <dbReference type="RuleBase" id="RU362125"/>
    </source>
</evidence>
<proteinExistence type="inferred from homology"/>
<evidence type="ECO:0000256" key="2">
    <source>
        <dbReference type="ARBA" id="ARBA00022630"/>
    </source>
</evidence>
<comment type="similarity">
    <text evidence="1 4">Belongs to the acyl-CoA dehydrogenase family.</text>
</comment>
<dbReference type="Pfam" id="PF12806">
    <property type="entry name" value="Acyl-CoA_dh_C"/>
    <property type="match status" value="1"/>
</dbReference>
<name>A0A1D9LM91_9NEIS</name>
<dbReference type="STRING" id="1108595.BKX93_22120"/>
<feature type="domain" description="Acyl-CoA dehydrogenase/oxidase C-terminal" evidence="5">
    <location>
        <begin position="288"/>
        <end position="463"/>
    </location>
</feature>
<dbReference type="Proteomes" id="UP000178776">
    <property type="component" value="Chromosome"/>
</dbReference>
<dbReference type="InterPro" id="IPR052166">
    <property type="entry name" value="Diverse_Acyl-CoA_DH"/>
</dbReference>
<dbReference type="EMBL" id="CP017707">
    <property type="protein sequence ID" value="AOZ52438.1"/>
    <property type="molecule type" value="Genomic_DNA"/>
</dbReference>
<evidence type="ECO:0000259" key="5">
    <source>
        <dbReference type="Pfam" id="PF00441"/>
    </source>
</evidence>
<dbReference type="InterPro" id="IPR009075">
    <property type="entry name" value="AcylCo_DH/oxidase_C"/>
</dbReference>
<organism evidence="8 9">
    <name type="scientific">Chromobacterium vaccinii</name>
    <dbReference type="NCBI Taxonomy" id="1108595"/>
    <lineage>
        <taxon>Bacteria</taxon>
        <taxon>Pseudomonadati</taxon>
        <taxon>Pseudomonadota</taxon>
        <taxon>Betaproteobacteria</taxon>
        <taxon>Neisseriales</taxon>
        <taxon>Chromobacteriaceae</taxon>
        <taxon>Chromobacterium</taxon>
    </lineage>
</organism>
<dbReference type="AlphaFoldDB" id="A0A1D9LM91"/>
<dbReference type="GO" id="GO:0016627">
    <property type="term" value="F:oxidoreductase activity, acting on the CH-CH group of donors"/>
    <property type="evidence" value="ECO:0007669"/>
    <property type="project" value="InterPro"/>
</dbReference>
<feature type="domain" description="Acetyl-CoA dehydrogenase-like C-terminal" evidence="7">
    <location>
        <begin position="480"/>
        <end position="605"/>
    </location>
</feature>
<dbReference type="Gene3D" id="2.40.110.20">
    <property type="match status" value="1"/>
</dbReference>
<accession>A0A1D9LM91</accession>